<dbReference type="KEGG" id="part:PARC_a0010"/>
<evidence type="ECO:0008006" key="3">
    <source>
        <dbReference type="Google" id="ProtNLM"/>
    </source>
</evidence>
<sequence>MKDKIEYLLKDDSMPKMVLLNGAWGSGKTFWIENNLLTDDEYLYLSLNGLGSIDDFYSNLISKFFFNKNIKAEDSSSFLDGLQNVLGNFNQENKGLISGLVSGFKGAAVAKAISSIKNRIIVLDDVERIVKPNLAKEIMGICQSLSQKNDKLKFIFATNVNELKFENTHTLIEKNFSGTVEFKINEDDFFQIVKENIADIATYGVEVLNKLELRNIRILKRAKSKYLSLIEEVEKDNSTNNLDVIKGRKSLFKDVVSIYYMQMDIGFDIDKIKSQARDMVTESQPNLPEIESTILVDHIVSSKSLEFEDVLKSYYPVKVLTFDLLLSRGAKVLTEIDEAQIYEYLQSLESIITNEENPELLRWFYAVDVICELDKYKFIEELAWIPTTESSLVESILKNYLPNVFDTSAPMSGRRGYRTGQFYSEELNQKFESVLDELKEVKQGEKIKYLEGEILKGWTSDLDSRVYKEYRAASLFSLFQNSNKFVQALTEHWSIQQVNLFRNFVEDRYKVNFNNSSLIEELSFLVNIKKGLFEYTQQKCGLKIGFLNQLIESLNLIINTMENSQKD</sequence>
<dbReference type="AlphaFoldDB" id="A0A290RVL2"/>
<gene>
    <name evidence="1" type="ORF">PARC_a0010</name>
</gene>
<dbReference type="Proteomes" id="UP000016505">
    <property type="component" value="Chromosome I"/>
</dbReference>
<accession>A0A290RVL2</accession>
<evidence type="ECO:0000313" key="2">
    <source>
        <dbReference type="Proteomes" id="UP000016505"/>
    </source>
</evidence>
<dbReference type="SUPFAM" id="SSF52540">
    <property type="entry name" value="P-loop containing nucleoside triphosphate hydrolases"/>
    <property type="match status" value="1"/>
</dbReference>
<organism evidence="1 2">
    <name type="scientific">Pseudoalteromonas arctica A 37-1-2</name>
    <dbReference type="NCBI Taxonomy" id="1117313"/>
    <lineage>
        <taxon>Bacteria</taxon>
        <taxon>Pseudomonadati</taxon>
        <taxon>Pseudomonadota</taxon>
        <taxon>Gammaproteobacteria</taxon>
        <taxon>Alteromonadales</taxon>
        <taxon>Pseudoalteromonadaceae</taxon>
        <taxon>Pseudoalteromonas</taxon>
    </lineage>
</organism>
<protein>
    <recommendedName>
        <fullName evidence="3">KAP NTPase domain-containing protein</fullName>
    </recommendedName>
</protein>
<name>A0A290RVL2_9GAMM</name>
<dbReference type="RefSeq" id="WP_010555152.1">
    <property type="nucleotide sequence ID" value="NZ_CP011025.1"/>
</dbReference>
<reference evidence="1 2" key="1">
    <citation type="journal article" date="2012" name="J. Bacteriol.">
        <title>Genome sequences of type strains of seven species of the marine bacterium Pseudoalteromonas.</title>
        <authorList>
            <person name="Xie B.B."/>
            <person name="Shu Y.L."/>
            <person name="Qin Q.L."/>
            <person name="Rong J.C."/>
            <person name="Zhang X.Y."/>
            <person name="Chen X.L."/>
            <person name="Shi M."/>
            <person name="He H.L."/>
            <person name="Zhou B.C."/>
            <person name="Zhang Y.Z."/>
        </authorList>
    </citation>
    <scope>NUCLEOTIDE SEQUENCE [LARGE SCALE GENOMIC DNA]</scope>
    <source>
        <strain evidence="1 2">A 37-1-2</strain>
    </source>
</reference>
<proteinExistence type="predicted"/>
<dbReference type="EMBL" id="CP011025">
    <property type="protein sequence ID" value="ATC84798.1"/>
    <property type="molecule type" value="Genomic_DNA"/>
</dbReference>
<dbReference type="OrthoDB" id="88903at2"/>
<dbReference type="InterPro" id="IPR027417">
    <property type="entry name" value="P-loop_NTPase"/>
</dbReference>
<evidence type="ECO:0000313" key="1">
    <source>
        <dbReference type="EMBL" id="ATC84798.1"/>
    </source>
</evidence>
<dbReference type="Gene3D" id="3.40.50.300">
    <property type="entry name" value="P-loop containing nucleotide triphosphate hydrolases"/>
    <property type="match status" value="1"/>
</dbReference>